<dbReference type="PANTHER" id="PTHR43334">
    <property type="entry name" value="ACETATE--COA LIGASE [ADP-FORMING]"/>
    <property type="match status" value="1"/>
</dbReference>
<dbReference type="SUPFAM" id="SSF52210">
    <property type="entry name" value="Succinyl-CoA synthetase domains"/>
    <property type="match status" value="2"/>
</dbReference>
<sequence>MSLDALWNGENMKTEIESKSLLAKYGITTTNPQLATVAAEAVALVGRVAKPCALKVVSPDIAHKVAAGGVMLSVTTDSAEAAFDAIVANCRRTNPGARIDGVLVEEMIEHGLEVFIGARVDPQYGTVILLGPGGSNVEQGQKPTAALAPLTPDLADEMIDAAFPGAFDGDMAFSRKTLKDYVMAVAGANGLMMKEAIGELDINPIIINGAGAIAVDAVCDDLPDALGARRMSQADVDAALDARRARLNDLDALFDPASIAFVGASTQKEKLGYRVIRNMLDFGFKGDIYPIHPAAEEICGLKAYKSVSDVPGKVDRAYVAVASHQVPDVLRDCREKGVRVAQVLTAGFSEYSSESGDIEQRMLHEVRTGGMRMVGPNCMGTFSAAARIPLAAPRYCPTEPGGITFFSQSGTFAGDVNRRAQVMGLPLGRVLSCGNCADMDLLDYLLYADRDPNTEIVAFYVESLAEPGLFFRAAQGMNKPVVMLRGGTTEQGLTAASSHTAALATDSALWQAGLDQSGVLQVDTIDELMDALLVLTAHRSLAGNRLGIFGSGGGVSVTSSDAAARVNMAIPQLDATTQEGLQRFGVPGTSVSNPIDIPVWGLREKGRYILEEIINLLKLDQNVDGIIVYVEMGSIMDFADSDEDGLGQLREICASIARARLDGPAISLALRSSGDKLQDDFVRDQRVNLLEHGIAVFASTGRAVLAQSMLLRASKRRR</sequence>
<name>A0ABT3ZEA1_9HYPH</name>
<keyword evidence="2 6" id="KW-0436">Ligase</keyword>
<dbReference type="InterPro" id="IPR036291">
    <property type="entry name" value="NAD(P)-bd_dom_sf"/>
</dbReference>
<dbReference type="Gene3D" id="3.30.470.20">
    <property type="entry name" value="ATP-grasp fold, B domain"/>
    <property type="match status" value="1"/>
</dbReference>
<dbReference type="InterPro" id="IPR003781">
    <property type="entry name" value="CoA-bd"/>
</dbReference>
<dbReference type="InterPro" id="IPR032875">
    <property type="entry name" value="Succ_CoA_lig_flav_dom"/>
</dbReference>
<accession>A0ABT3ZEA1</accession>
<organism evidence="6 7">
    <name type="scientific">Hoeflea algicola</name>
    <dbReference type="NCBI Taxonomy" id="2983763"/>
    <lineage>
        <taxon>Bacteria</taxon>
        <taxon>Pseudomonadati</taxon>
        <taxon>Pseudomonadota</taxon>
        <taxon>Alphaproteobacteria</taxon>
        <taxon>Hyphomicrobiales</taxon>
        <taxon>Rhizobiaceae</taxon>
        <taxon>Hoeflea</taxon>
    </lineage>
</organism>
<dbReference type="Pfam" id="PF13380">
    <property type="entry name" value="CoA_binding_2"/>
    <property type="match status" value="1"/>
</dbReference>
<evidence type="ECO:0000259" key="5">
    <source>
        <dbReference type="SMART" id="SM00881"/>
    </source>
</evidence>
<dbReference type="SUPFAM" id="SSF56059">
    <property type="entry name" value="Glutathione synthetase ATP-binding domain-like"/>
    <property type="match status" value="1"/>
</dbReference>
<evidence type="ECO:0000313" key="7">
    <source>
        <dbReference type="Proteomes" id="UP001073227"/>
    </source>
</evidence>
<keyword evidence="3" id="KW-0547">Nucleotide-binding</keyword>
<keyword evidence="7" id="KW-1185">Reference proteome</keyword>
<dbReference type="Gene3D" id="3.40.50.261">
    <property type="entry name" value="Succinyl-CoA synthetase domains"/>
    <property type="match status" value="2"/>
</dbReference>
<dbReference type="EMBL" id="JAOVZR010000001">
    <property type="protein sequence ID" value="MCY0149629.1"/>
    <property type="molecule type" value="Genomic_DNA"/>
</dbReference>
<dbReference type="InterPro" id="IPR016102">
    <property type="entry name" value="Succinyl-CoA_synth-like"/>
</dbReference>
<keyword evidence="1" id="KW-0816">Tricarboxylic acid cycle</keyword>
<dbReference type="SUPFAM" id="SSF51735">
    <property type="entry name" value="NAD(P)-binding Rossmann-fold domains"/>
    <property type="match status" value="1"/>
</dbReference>
<evidence type="ECO:0000256" key="2">
    <source>
        <dbReference type="ARBA" id="ARBA00022598"/>
    </source>
</evidence>
<dbReference type="Pfam" id="PF13607">
    <property type="entry name" value="Succ_CoA_lig"/>
    <property type="match status" value="1"/>
</dbReference>
<evidence type="ECO:0000256" key="3">
    <source>
        <dbReference type="ARBA" id="ARBA00022741"/>
    </source>
</evidence>
<dbReference type="Pfam" id="PF13549">
    <property type="entry name" value="ATP-grasp_5"/>
    <property type="match status" value="1"/>
</dbReference>
<gene>
    <name evidence="6" type="ORF">OEG84_18430</name>
</gene>
<comment type="caution">
    <text evidence="6">The sequence shown here is derived from an EMBL/GenBank/DDBJ whole genome shotgun (WGS) entry which is preliminary data.</text>
</comment>
<protein>
    <submittedName>
        <fullName evidence="6">Acetate--CoA ligase family protein</fullName>
    </submittedName>
</protein>
<dbReference type="Gene3D" id="3.30.1490.20">
    <property type="entry name" value="ATP-grasp fold, A domain"/>
    <property type="match status" value="1"/>
</dbReference>
<dbReference type="InterPro" id="IPR013815">
    <property type="entry name" value="ATP_grasp_subdomain_1"/>
</dbReference>
<reference evidence="6" key="1">
    <citation type="submission" date="2022-10" db="EMBL/GenBank/DDBJ databases">
        <title>Hoeflea sp. G2-23, isolated from marine algae.</title>
        <authorList>
            <person name="Kristyanto S."/>
            <person name="Kim J.M."/>
            <person name="Jeon C.O."/>
        </authorList>
    </citation>
    <scope>NUCLEOTIDE SEQUENCE</scope>
    <source>
        <strain evidence="6">G2-23</strain>
    </source>
</reference>
<proteinExistence type="predicted"/>
<dbReference type="GO" id="GO:0016874">
    <property type="term" value="F:ligase activity"/>
    <property type="evidence" value="ECO:0007669"/>
    <property type="project" value="UniProtKB-KW"/>
</dbReference>
<evidence type="ECO:0000256" key="1">
    <source>
        <dbReference type="ARBA" id="ARBA00022532"/>
    </source>
</evidence>
<evidence type="ECO:0000256" key="4">
    <source>
        <dbReference type="ARBA" id="ARBA00022840"/>
    </source>
</evidence>
<evidence type="ECO:0000313" key="6">
    <source>
        <dbReference type="EMBL" id="MCY0149629.1"/>
    </source>
</evidence>
<dbReference type="Proteomes" id="UP001073227">
    <property type="component" value="Unassembled WGS sequence"/>
</dbReference>
<dbReference type="Gene3D" id="3.40.50.720">
    <property type="entry name" value="NAD(P)-binding Rossmann-like Domain"/>
    <property type="match status" value="1"/>
</dbReference>
<dbReference type="PANTHER" id="PTHR43334:SF1">
    <property type="entry name" value="3-HYDROXYPROPIONATE--COA LIGASE [ADP-FORMING]"/>
    <property type="match status" value="1"/>
</dbReference>
<dbReference type="RefSeq" id="WP_267656252.1">
    <property type="nucleotide sequence ID" value="NZ_JAOVZR010000001.1"/>
</dbReference>
<dbReference type="InterPro" id="IPR051538">
    <property type="entry name" value="Acyl-CoA_Synth/Transferase"/>
</dbReference>
<dbReference type="SMART" id="SM00881">
    <property type="entry name" value="CoA_binding"/>
    <property type="match status" value="1"/>
</dbReference>
<keyword evidence="4" id="KW-0067">ATP-binding</keyword>
<feature type="domain" description="CoA-binding" evidence="5">
    <location>
        <begin position="253"/>
        <end position="348"/>
    </location>
</feature>